<evidence type="ECO:0000313" key="1">
    <source>
        <dbReference type="EMBL" id="CDW42954.1"/>
    </source>
</evidence>
<name>A0A0K2UXH5_LEPSM</name>
<protein>
    <submittedName>
        <fullName evidence="1">Uncharacterized protein</fullName>
    </submittedName>
</protein>
<proteinExistence type="predicted"/>
<reference evidence="1" key="1">
    <citation type="submission" date="2014-05" db="EMBL/GenBank/DDBJ databases">
        <authorList>
            <person name="Chronopoulou M."/>
        </authorList>
    </citation>
    <scope>NUCLEOTIDE SEQUENCE</scope>
    <source>
        <tissue evidence="1">Whole organism</tissue>
    </source>
</reference>
<accession>A0A0K2UXH5</accession>
<dbReference type="EMBL" id="HACA01025593">
    <property type="protein sequence ID" value="CDW42954.1"/>
    <property type="molecule type" value="Transcribed_RNA"/>
</dbReference>
<feature type="non-terminal residue" evidence="1">
    <location>
        <position position="1"/>
    </location>
</feature>
<sequence>DFHHCLSGSFFHFPIKQLVGFSRYSYISLQFLRFCLYFKDVATSQSEGQSSWPYFHG</sequence>
<dbReference type="AlphaFoldDB" id="A0A0K2UXH5"/>
<organism evidence="1">
    <name type="scientific">Lepeophtheirus salmonis</name>
    <name type="common">Salmon louse</name>
    <name type="synonym">Caligus salmonis</name>
    <dbReference type="NCBI Taxonomy" id="72036"/>
    <lineage>
        <taxon>Eukaryota</taxon>
        <taxon>Metazoa</taxon>
        <taxon>Ecdysozoa</taxon>
        <taxon>Arthropoda</taxon>
        <taxon>Crustacea</taxon>
        <taxon>Multicrustacea</taxon>
        <taxon>Hexanauplia</taxon>
        <taxon>Copepoda</taxon>
        <taxon>Siphonostomatoida</taxon>
        <taxon>Caligidae</taxon>
        <taxon>Lepeophtheirus</taxon>
    </lineage>
</organism>